<accession>A0A9Q1C0H7</accession>
<comment type="caution">
    <text evidence="5">The sequence shown here is derived from an EMBL/GenBank/DDBJ whole genome shotgun (WGS) entry which is preliminary data.</text>
</comment>
<organism evidence="5 6">
    <name type="scientific">Holothuria leucospilota</name>
    <name type="common">Black long sea cucumber</name>
    <name type="synonym">Mertensiothuria leucospilota</name>
    <dbReference type="NCBI Taxonomy" id="206669"/>
    <lineage>
        <taxon>Eukaryota</taxon>
        <taxon>Metazoa</taxon>
        <taxon>Echinodermata</taxon>
        <taxon>Eleutherozoa</taxon>
        <taxon>Echinozoa</taxon>
        <taxon>Holothuroidea</taxon>
        <taxon>Aspidochirotacea</taxon>
        <taxon>Aspidochirotida</taxon>
        <taxon>Holothuriidae</taxon>
        <taxon>Holothuria</taxon>
    </lineage>
</organism>
<keyword evidence="3" id="KW-0479">Metal-binding</keyword>
<dbReference type="Proteomes" id="UP001152320">
    <property type="component" value="Chromosome 8"/>
</dbReference>
<evidence type="ECO:0000313" key="5">
    <source>
        <dbReference type="EMBL" id="KAJ8036858.1"/>
    </source>
</evidence>
<dbReference type="Gene3D" id="1.10.600.10">
    <property type="entry name" value="Farnesyl Diphosphate Synthase"/>
    <property type="match status" value="1"/>
</dbReference>
<dbReference type="InterPro" id="IPR039702">
    <property type="entry name" value="FPS1-like"/>
</dbReference>
<dbReference type="Pfam" id="PF00348">
    <property type="entry name" value="polyprenyl_synt"/>
    <property type="match status" value="1"/>
</dbReference>
<keyword evidence="4" id="KW-0460">Magnesium</keyword>
<proteinExistence type="predicted"/>
<sequence>MWFTHSFCSDVGWLSNNIGQALDLGTSIDHGNVLDGFTQERYDAMVKWKTAFYTSYLPVALAMYMTGNSDPEAHKNAKTILLKMGHFYQVQPYRTTDPRED</sequence>
<dbReference type="GO" id="GO:0004337">
    <property type="term" value="F:(2E,6E)-farnesyl diphosphate synthase activity"/>
    <property type="evidence" value="ECO:0007669"/>
    <property type="project" value="TreeGrafter"/>
</dbReference>
<evidence type="ECO:0000256" key="4">
    <source>
        <dbReference type="ARBA" id="ARBA00022842"/>
    </source>
</evidence>
<dbReference type="AlphaFoldDB" id="A0A9Q1C0H7"/>
<dbReference type="EMBL" id="JAIZAY010000008">
    <property type="protein sequence ID" value="KAJ8036858.1"/>
    <property type="molecule type" value="Genomic_DNA"/>
</dbReference>
<dbReference type="GO" id="GO:0045337">
    <property type="term" value="P:farnesyl diphosphate biosynthetic process"/>
    <property type="evidence" value="ECO:0007669"/>
    <property type="project" value="TreeGrafter"/>
</dbReference>
<evidence type="ECO:0000256" key="2">
    <source>
        <dbReference type="ARBA" id="ARBA00022679"/>
    </source>
</evidence>
<reference evidence="5" key="1">
    <citation type="submission" date="2021-10" db="EMBL/GenBank/DDBJ databases">
        <title>Tropical sea cucumber genome reveals ecological adaptation and Cuvierian tubules defense mechanism.</title>
        <authorList>
            <person name="Chen T."/>
        </authorList>
    </citation>
    <scope>NUCLEOTIDE SEQUENCE</scope>
    <source>
        <strain evidence="5">Nanhai2018</strain>
        <tissue evidence="5">Muscle</tissue>
    </source>
</reference>
<keyword evidence="2" id="KW-0808">Transferase</keyword>
<dbReference type="InterPro" id="IPR008949">
    <property type="entry name" value="Isoprenoid_synthase_dom_sf"/>
</dbReference>
<evidence type="ECO:0000313" key="6">
    <source>
        <dbReference type="Proteomes" id="UP001152320"/>
    </source>
</evidence>
<dbReference type="PANTHER" id="PTHR11525:SF0">
    <property type="entry name" value="FARNESYL PYROPHOSPHATE SYNTHASE"/>
    <property type="match status" value="1"/>
</dbReference>
<dbReference type="OrthoDB" id="10257492at2759"/>
<dbReference type="GO" id="GO:0005737">
    <property type="term" value="C:cytoplasm"/>
    <property type="evidence" value="ECO:0007669"/>
    <property type="project" value="TreeGrafter"/>
</dbReference>
<dbReference type="GO" id="GO:0004161">
    <property type="term" value="F:dimethylallyltranstransferase activity"/>
    <property type="evidence" value="ECO:0007669"/>
    <property type="project" value="TreeGrafter"/>
</dbReference>
<gene>
    <name evidence="5" type="ORF">HOLleu_17504</name>
</gene>
<evidence type="ECO:0000256" key="3">
    <source>
        <dbReference type="ARBA" id="ARBA00022723"/>
    </source>
</evidence>
<dbReference type="SUPFAM" id="SSF48576">
    <property type="entry name" value="Terpenoid synthases"/>
    <property type="match status" value="1"/>
</dbReference>
<name>A0A9Q1C0H7_HOLLE</name>
<dbReference type="GO" id="GO:0046872">
    <property type="term" value="F:metal ion binding"/>
    <property type="evidence" value="ECO:0007669"/>
    <property type="project" value="UniProtKB-KW"/>
</dbReference>
<evidence type="ECO:0000256" key="1">
    <source>
        <dbReference type="ARBA" id="ARBA00001946"/>
    </source>
</evidence>
<protein>
    <submittedName>
        <fullName evidence="5">Farnesyl pyrophosphate synthase</fullName>
    </submittedName>
</protein>
<keyword evidence="6" id="KW-1185">Reference proteome</keyword>
<comment type="cofactor">
    <cofactor evidence="1">
        <name>Mg(2+)</name>
        <dbReference type="ChEBI" id="CHEBI:18420"/>
    </cofactor>
</comment>
<dbReference type="PANTHER" id="PTHR11525">
    <property type="entry name" value="FARNESYL-PYROPHOSPHATE SYNTHETASE"/>
    <property type="match status" value="1"/>
</dbReference>
<dbReference type="InterPro" id="IPR000092">
    <property type="entry name" value="Polyprenyl_synt"/>
</dbReference>